<dbReference type="SUPFAM" id="SSF56266">
    <property type="entry name" value="DmpA/ArgJ-like"/>
    <property type="match status" value="1"/>
</dbReference>
<dbReference type="Gene3D" id="3.60.70.12">
    <property type="entry name" value="L-amino peptidase D-ALA esterase/amidase"/>
    <property type="match status" value="1"/>
</dbReference>
<dbReference type="RefSeq" id="WP_380596210.1">
    <property type="nucleotide sequence ID" value="NZ_JBHSDU010000003.1"/>
</dbReference>
<dbReference type="PANTHER" id="PTHR36512">
    <property type="entry name" value="D-AMINOPEPTIDASE"/>
    <property type="match status" value="1"/>
</dbReference>
<keyword evidence="2" id="KW-0732">Signal</keyword>
<dbReference type="Proteomes" id="UP001595904">
    <property type="component" value="Unassembled WGS sequence"/>
</dbReference>
<name>A0ABV8SQJ4_9GAMM</name>
<proteinExistence type="inferred from homology"/>
<reference evidence="4" key="1">
    <citation type="journal article" date="2019" name="Int. J. Syst. Evol. Microbiol.">
        <title>The Global Catalogue of Microorganisms (GCM) 10K type strain sequencing project: providing services to taxonomists for standard genome sequencing and annotation.</title>
        <authorList>
            <consortium name="The Broad Institute Genomics Platform"/>
            <consortium name="The Broad Institute Genome Sequencing Center for Infectious Disease"/>
            <person name="Wu L."/>
            <person name="Ma J."/>
        </authorList>
    </citation>
    <scope>NUCLEOTIDE SEQUENCE [LARGE SCALE GENOMIC DNA]</scope>
    <source>
        <strain evidence="4">CGMCC 1.10759</strain>
    </source>
</reference>
<evidence type="ECO:0000313" key="3">
    <source>
        <dbReference type="EMBL" id="MFC4309147.1"/>
    </source>
</evidence>
<dbReference type="PANTHER" id="PTHR36512:SF3">
    <property type="entry name" value="BLR5678 PROTEIN"/>
    <property type="match status" value="1"/>
</dbReference>
<dbReference type="EMBL" id="JBHSDU010000003">
    <property type="protein sequence ID" value="MFC4309147.1"/>
    <property type="molecule type" value="Genomic_DNA"/>
</dbReference>
<accession>A0ABV8SQJ4</accession>
<comment type="caution">
    <text evidence="3">The sequence shown here is derived from an EMBL/GenBank/DDBJ whole genome shotgun (WGS) entry which is preliminary data.</text>
</comment>
<comment type="similarity">
    <text evidence="1">Belongs to the peptidase S58 family.</text>
</comment>
<dbReference type="InterPro" id="IPR005321">
    <property type="entry name" value="Peptidase_S58_DmpA"/>
</dbReference>
<keyword evidence="4" id="KW-1185">Reference proteome</keyword>
<sequence>MHIAVPKLFQLCCALAALAGSTVAQAAPPPSQANLSPVLNAGMDGASALRFDWPMIRIGTGEYDEGPTGVTVFRFARPVHGAIDARGGGPGTVNPEFLQLGYDRPALDAIVFSGGSWYGLETVTAVNTAFVDEGYRGGRWDNVGLVEGSIVYDLGSRRLNEIYPDKKLAQAALRAVQPGVYPVGPYGAGRLVMTGAVFGCNAHSGQGGAFRQIGDLKIAAFTVVNAFGIVTDRDGRVPDCNREPAWPQDLKAKDLMADAMNTRKEGWPPPPAPGDARRNTTISLVIVNQALAPWELQRLAVQVHTSMGRAIQPFATEYDGDVLYAVSTAELSPPEDERISLVNLGLLAGEVMWDAILSAAPEQPAMPVPSSASVADAKTLNKYSGDYLFSQFAKLTVTAAGGKLFGQATGERDIYAIPRNKSVELLPVSATEFTVPGRYPLLLRFDAKGGLTINPGRWQQVAKKARR</sequence>
<dbReference type="InterPro" id="IPR016117">
    <property type="entry name" value="ArgJ-like_dom_sf"/>
</dbReference>
<evidence type="ECO:0000256" key="2">
    <source>
        <dbReference type="SAM" id="SignalP"/>
    </source>
</evidence>
<feature type="chain" id="PRO_5046988992" evidence="2">
    <location>
        <begin position="27"/>
        <end position="467"/>
    </location>
</feature>
<organism evidence="3 4">
    <name type="scientific">Steroidobacter flavus</name>
    <dbReference type="NCBI Taxonomy" id="1842136"/>
    <lineage>
        <taxon>Bacteria</taxon>
        <taxon>Pseudomonadati</taxon>
        <taxon>Pseudomonadota</taxon>
        <taxon>Gammaproteobacteria</taxon>
        <taxon>Steroidobacterales</taxon>
        <taxon>Steroidobacteraceae</taxon>
        <taxon>Steroidobacter</taxon>
    </lineage>
</organism>
<feature type="signal peptide" evidence="2">
    <location>
        <begin position="1"/>
        <end position="26"/>
    </location>
</feature>
<dbReference type="Pfam" id="PF03576">
    <property type="entry name" value="Peptidase_S58"/>
    <property type="match status" value="1"/>
</dbReference>
<gene>
    <name evidence="3" type="ORF">ACFPN2_08655</name>
</gene>
<protein>
    <submittedName>
        <fullName evidence="3">P1 family peptidase</fullName>
    </submittedName>
</protein>
<evidence type="ECO:0000256" key="1">
    <source>
        <dbReference type="ARBA" id="ARBA00007068"/>
    </source>
</evidence>
<evidence type="ECO:0000313" key="4">
    <source>
        <dbReference type="Proteomes" id="UP001595904"/>
    </source>
</evidence>